<proteinExistence type="inferred from homology"/>
<keyword evidence="3 4" id="KW-0687">Ribonucleoprotein</keyword>
<protein>
    <recommendedName>
        <fullName evidence="4">Ribosomal protein</fullName>
    </recommendedName>
</protein>
<comment type="similarity">
    <text evidence="1 4">Belongs to the universal ribosomal protein uL1 family.</text>
</comment>
<keyword evidence="6" id="KW-1185">Reference proteome</keyword>
<reference evidence="5 6" key="1">
    <citation type="journal article" date="2024" name="Nat. Commun.">
        <title>Phylogenomics reveals the evolutionary origins of lichenization in chlorophyte algae.</title>
        <authorList>
            <person name="Puginier C."/>
            <person name="Libourel C."/>
            <person name="Otte J."/>
            <person name="Skaloud P."/>
            <person name="Haon M."/>
            <person name="Grisel S."/>
            <person name="Petersen M."/>
            <person name="Berrin J.G."/>
            <person name="Delaux P.M."/>
            <person name="Dal Grande F."/>
            <person name="Keller J."/>
        </authorList>
    </citation>
    <scope>NUCLEOTIDE SEQUENCE [LARGE SCALE GENOMIC DNA]</scope>
    <source>
        <strain evidence="5 6">SAG 2036</strain>
    </source>
</reference>
<dbReference type="CDD" id="cd00403">
    <property type="entry name" value="Ribosomal_L1"/>
    <property type="match status" value="1"/>
</dbReference>
<dbReference type="GO" id="GO:0005840">
    <property type="term" value="C:ribosome"/>
    <property type="evidence" value="ECO:0007669"/>
    <property type="project" value="UniProtKB-KW"/>
</dbReference>
<dbReference type="InterPro" id="IPR016095">
    <property type="entry name" value="Ribosomal_uL1_3-a/b-sand"/>
</dbReference>
<dbReference type="EMBL" id="JALJOQ010000036">
    <property type="protein sequence ID" value="KAK9806563.1"/>
    <property type="molecule type" value="Genomic_DNA"/>
</dbReference>
<dbReference type="Pfam" id="PF00687">
    <property type="entry name" value="Ribosomal_L1"/>
    <property type="match status" value="1"/>
</dbReference>
<dbReference type="InterPro" id="IPR023673">
    <property type="entry name" value="Ribosomal_uL1_CS"/>
</dbReference>
<dbReference type="FunFam" id="3.40.50.790:FF:000001">
    <property type="entry name" value="50S ribosomal protein L1"/>
    <property type="match status" value="1"/>
</dbReference>
<organism evidence="5 6">
    <name type="scientific">Symbiochloris irregularis</name>
    <dbReference type="NCBI Taxonomy" id="706552"/>
    <lineage>
        <taxon>Eukaryota</taxon>
        <taxon>Viridiplantae</taxon>
        <taxon>Chlorophyta</taxon>
        <taxon>core chlorophytes</taxon>
        <taxon>Trebouxiophyceae</taxon>
        <taxon>Trebouxiales</taxon>
        <taxon>Trebouxiaceae</taxon>
        <taxon>Symbiochloris</taxon>
    </lineage>
</organism>
<dbReference type="InterPro" id="IPR028364">
    <property type="entry name" value="Ribosomal_uL1/biogenesis"/>
</dbReference>
<dbReference type="PANTHER" id="PTHR36427">
    <property type="entry name" value="54S RIBOSOMAL PROTEIN L1, MITOCHONDRIAL"/>
    <property type="match status" value="1"/>
</dbReference>
<dbReference type="PANTHER" id="PTHR36427:SF4">
    <property type="entry name" value="RIBOSOMAL PROTEIN L1P_L10E FAMILY"/>
    <property type="match status" value="1"/>
</dbReference>
<comment type="caution">
    <text evidence="5">The sequence shown here is derived from an EMBL/GenBank/DDBJ whole genome shotgun (WGS) entry which is preliminary data.</text>
</comment>
<dbReference type="SUPFAM" id="SSF56808">
    <property type="entry name" value="Ribosomal protein L1"/>
    <property type="match status" value="1"/>
</dbReference>
<dbReference type="Proteomes" id="UP001465755">
    <property type="component" value="Unassembled WGS sequence"/>
</dbReference>
<name>A0AAW1PDP3_9CHLO</name>
<dbReference type="GO" id="GO:1990904">
    <property type="term" value="C:ribonucleoprotein complex"/>
    <property type="evidence" value="ECO:0007669"/>
    <property type="project" value="UniProtKB-KW"/>
</dbReference>
<dbReference type="Gene3D" id="3.30.190.20">
    <property type="match status" value="1"/>
</dbReference>
<dbReference type="AlphaFoldDB" id="A0AAW1PDP3"/>
<evidence type="ECO:0000313" key="5">
    <source>
        <dbReference type="EMBL" id="KAK9806563.1"/>
    </source>
</evidence>
<keyword evidence="2 4" id="KW-0689">Ribosomal protein</keyword>
<evidence type="ECO:0000313" key="6">
    <source>
        <dbReference type="Proteomes" id="UP001465755"/>
    </source>
</evidence>
<evidence type="ECO:0000256" key="4">
    <source>
        <dbReference type="RuleBase" id="RU000659"/>
    </source>
</evidence>
<sequence>MLARALRTGGRALCSRFVATEAVPLQCASVSQGTEAAQLRSDWPRLEVPSVPLPRFIDPHSPSKRQKREPVALAEAVAAVKANATANFNETVDVCIALGTNPKRGDQMVRGATTLPHGTGKEPRICVFAKEADAADARAAGADVIGDETYIDTILREGSSALNFDACLGTRAMMPKLTKIARVLGPRGLMPNPKTGTLIEPGGMRVAIDNMKKGRVQYRADRFAVVHAGIGKAIIYGASQHKTSWNQSAAKVVINSIA</sequence>
<gene>
    <name evidence="5" type="ORF">WJX73_001717</name>
</gene>
<dbReference type="InterPro" id="IPR023674">
    <property type="entry name" value="Ribosomal_uL1-like"/>
</dbReference>
<evidence type="ECO:0000256" key="1">
    <source>
        <dbReference type="ARBA" id="ARBA00010531"/>
    </source>
</evidence>
<dbReference type="Gene3D" id="3.40.50.790">
    <property type="match status" value="1"/>
</dbReference>
<accession>A0AAW1PDP3</accession>
<dbReference type="PROSITE" id="PS01199">
    <property type="entry name" value="RIBOSOMAL_L1"/>
    <property type="match status" value="1"/>
</dbReference>
<evidence type="ECO:0000256" key="2">
    <source>
        <dbReference type="ARBA" id="ARBA00022980"/>
    </source>
</evidence>
<evidence type="ECO:0000256" key="3">
    <source>
        <dbReference type="ARBA" id="ARBA00023274"/>
    </source>
</evidence>